<feature type="transmembrane region" description="Helical" evidence="1">
    <location>
        <begin position="36"/>
        <end position="62"/>
    </location>
</feature>
<proteinExistence type="predicted"/>
<feature type="transmembrane region" description="Helical" evidence="1">
    <location>
        <begin position="6"/>
        <end position="24"/>
    </location>
</feature>
<dbReference type="AlphaFoldDB" id="A0A4S3MAG0"/>
<gene>
    <name evidence="2" type="ORF">E7681_08070</name>
</gene>
<keyword evidence="1" id="KW-0472">Membrane</keyword>
<protein>
    <submittedName>
        <fullName evidence="2">Uncharacterized protein</fullName>
    </submittedName>
</protein>
<dbReference type="Proteomes" id="UP000306113">
    <property type="component" value="Unassembled WGS sequence"/>
</dbReference>
<keyword evidence="1" id="KW-0812">Transmembrane</keyword>
<keyword evidence="3" id="KW-1185">Reference proteome</keyword>
<comment type="caution">
    <text evidence="2">The sequence shown here is derived from an EMBL/GenBank/DDBJ whole genome shotgun (WGS) entry which is preliminary data.</text>
</comment>
<evidence type="ECO:0000313" key="2">
    <source>
        <dbReference type="EMBL" id="THD75078.1"/>
    </source>
</evidence>
<dbReference type="OrthoDB" id="7876721at2"/>
<keyword evidence="1" id="KW-1133">Transmembrane helix</keyword>
<evidence type="ECO:0000313" key="3">
    <source>
        <dbReference type="Proteomes" id="UP000306113"/>
    </source>
</evidence>
<reference evidence="2 3" key="1">
    <citation type="submission" date="2019-04" db="EMBL/GenBank/DDBJ databases">
        <title>Draft genome sequence of Youngimonas vesicularis.</title>
        <authorList>
            <person name="Hameed A."/>
        </authorList>
    </citation>
    <scope>NUCLEOTIDE SEQUENCE [LARGE SCALE GENOMIC DNA]</scope>
    <source>
        <strain evidence="2 3">CC-AMW-E</strain>
    </source>
</reference>
<organism evidence="2 3">
    <name type="scientific">Thalassobius vesicularis</name>
    <dbReference type="NCBI Taxonomy" id="1294297"/>
    <lineage>
        <taxon>Bacteria</taxon>
        <taxon>Pseudomonadati</taxon>
        <taxon>Pseudomonadota</taxon>
        <taxon>Alphaproteobacteria</taxon>
        <taxon>Rhodobacterales</taxon>
        <taxon>Roseobacteraceae</taxon>
        <taxon>Thalassovita</taxon>
    </lineage>
</organism>
<name>A0A4S3MAG0_9RHOB</name>
<accession>A0A4S3MAG0</accession>
<evidence type="ECO:0000256" key="1">
    <source>
        <dbReference type="SAM" id="Phobius"/>
    </source>
</evidence>
<sequence>MLQLLAMKSAGVGIGIFVGTLIGLGLRKQKGKTEGLLAGSVVLTALVAGALGMAVMMTMTYFGMN</sequence>
<dbReference type="EMBL" id="SSMD01000003">
    <property type="protein sequence ID" value="THD75078.1"/>
    <property type="molecule type" value="Genomic_DNA"/>
</dbReference>